<feature type="domain" description="SAP" evidence="3">
    <location>
        <begin position="7"/>
        <end position="41"/>
    </location>
</feature>
<dbReference type="InterPro" id="IPR003034">
    <property type="entry name" value="SAP_dom"/>
</dbReference>
<feature type="transmembrane region" description="Helical" evidence="2">
    <location>
        <begin position="315"/>
        <end position="336"/>
    </location>
</feature>
<keyword evidence="2" id="KW-0812">Transmembrane</keyword>
<protein>
    <recommendedName>
        <fullName evidence="3">SAP domain-containing protein</fullName>
    </recommendedName>
</protein>
<feature type="transmembrane region" description="Helical" evidence="2">
    <location>
        <begin position="293"/>
        <end position="309"/>
    </location>
</feature>
<dbReference type="RefSeq" id="XP_066921177.1">
    <property type="nucleotide sequence ID" value="XM_067065076.1"/>
</dbReference>
<dbReference type="PROSITE" id="PS50800">
    <property type="entry name" value="SAP"/>
    <property type="match status" value="1"/>
</dbReference>
<dbReference type="EnsemblMetazoa" id="CLYHEMT023778.1">
    <property type="protein sequence ID" value="CLYHEMP023778.1"/>
    <property type="gene ID" value="CLYHEMG023778"/>
</dbReference>
<dbReference type="Proteomes" id="UP000594262">
    <property type="component" value="Unplaced"/>
</dbReference>
<keyword evidence="2" id="KW-1133">Transmembrane helix</keyword>
<dbReference type="OrthoDB" id="2016540at2759"/>
<sequence length="459" mass="51745">MSSESQLNDWTVKQLQEELKKRKLSIYGRKSVLVERLLDLAKTEEVRNRNSEMMSTDNENTVKHTQSSEELKEQRHQDREQRKKIVIWRKPLLTIHYFILELFELIKQEKESISKHRKTCSILAIISFLVLSVYTWDGPHQSYVSAIEKYLLWCGYWVGLGILSSVGLGTGLHTFLLYLGPHIAKVTLAAWECGSLNFPEPPYPETILCPDSVADDSSTPINMFSIMSKVRLEAVMWGAGTAIGELPPYFMARAARLSGEDDVDNEDLEELEDLISSDDQGLFTRLKKAVPQIVERVGFFGILAFASIPNPLFDLAGITCGHCLVPFWTFFGATLIGKSIIKMHIQQTFVILCFSKRYVEQLLEFLSGVPYVGSYIQYPLERAVRAQKSKLHGASSGKAGEDGNILGFIFEKFVTIMVVYFIISIVNSLAQSYAKKVDETKRQLNNGVGVVPPKADKAD</sequence>
<feature type="region of interest" description="Disordered" evidence="1">
    <location>
        <begin position="48"/>
        <end position="77"/>
    </location>
</feature>
<evidence type="ECO:0000256" key="1">
    <source>
        <dbReference type="SAM" id="MobiDB-lite"/>
    </source>
</evidence>
<dbReference type="SUPFAM" id="SSF68906">
    <property type="entry name" value="SAP domain"/>
    <property type="match status" value="1"/>
</dbReference>
<evidence type="ECO:0000313" key="4">
    <source>
        <dbReference type="EnsemblMetazoa" id="CLYHEMP023778.1"/>
    </source>
</evidence>
<accession>A0A7M6DR09</accession>
<dbReference type="Pfam" id="PF02037">
    <property type="entry name" value="SAP"/>
    <property type="match status" value="1"/>
</dbReference>
<keyword evidence="2" id="KW-0472">Membrane</keyword>
<dbReference type="SMART" id="SM00513">
    <property type="entry name" value="SAP"/>
    <property type="match status" value="1"/>
</dbReference>
<keyword evidence="5" id="KW-1185">Reference proteome</keyword>
<dbReference type="GeneID" id="136808549"/>
<feature type="compositionally biased region" description="Basic and acidic residues" evidence="1">
    <location>
        <begin position="60"/>
        <end position="77"/>
    </location>
</feature>
<reference evidence="4" key="1">
    <citation type="submission" date="2021-01" db="UniProtKB">
        <authorList>
            <consortium name="EnsemblMetazoa"/>
        </authorList>
    </citation>
    <scope>IDENTIFICATION</scope>
</reference>
<proteinExistence type="predicted"/>
<evidence type="ECO:0000256" key="2">
    <source>
        <dbReference type="SAM" id="Phobius"/>
    </source>
</evidence>
<name>A0A7M6DR09_9CNID</name>
<dbReference type="Gene3D" id="1.10.720.30">
    <property type="entry name" value="SAP domain"/>
    <property type="match status" value="1"/>
</dbReference>
<feature type="transmembrane region" description="Helical" evidence="2">
    <location>
        <begin position="156"/>
        <end position="179"/>
    </location>
</feature>
<dbReference type="AlphaFoldDB" id="A0A7M6DR09"/>
<organism evidence="4 5">
    <name type="scientific">Clytia hemisphaerica</name>
    <dbReference type="NCBI Taxonomy" id="252671"/>
    <lineage>
        <taxon>Eukaryota</taxon>
        <taxon>Metazoa</taxon>
        <taxon>Cnidaria</taxon>
        <taxon>Hydrozoa</taxon>
        <taxon>Hydroidolina</taxon>
        <taxon>Leptothecata</taxon>
        <taxon>Obeliida</taxon>
        <taxon>Clytiidae</taxon>
        <taxon>Clytia</taxon>
    </lineage>
</organism>
<feature type="transmembrane region" description="Helical" evidence="2">
    <location>
        <begin position="119"/>
        <end position="136"/>
    </location>
</feature>
<evidence type="ECO:0000313" key="5">
    <source>
        <dbReference type="Proteomes" id="UP000594262"/>
    </source>
</evidence>
<dbReference type="InterPro" id="IPR036361">
    <property type="entry name" value="SAP_dom_sf"/>
</dbReference>
<feature type="transmembrane region" description="Helical" evidence="2">
    <location>
        <begin position="413"/>
        <end position="434"/>
    </location>
</feature>
<evidence type="ECO:0000259" key="3">
    <source>
        <dbReference type="PROSITE" id="PS50800"/>
    </source>
</evidence>